<evidence type="ECO:0000256" key="2">
    <source>
        <dbReference type="SAM" id="Phobius"/>
    </source>
</evidence>
<evidence type="ECO:0000256" key="1">
    <source>
        <dbReference type="SAM" id="MobiDB-lite"/>
    </source>
</evidence>
<protein>
    <submittedName>
        <fullName evidence="3">Uncharacterized protein</fullName>
    </submittedName>
</protein>
<name>A0A8W8ITW8_MAGGI</name>
<dbReference type="AlphaFoldDB" id="A0A8W8ITW8"/>
<keyword evidence="4" id="KW-1185">Reference proteome</keyword>
<keyword evidence="2" id="KW-0472">Membrane</keyword>
<feature type="transmembrane region" description="Helical" evidence="2">
    <location>
        <begin position="25"/>
        <end position="43"/>
    </location>
</feature>
<reference evidence="3" key="1">
    <citation type="submission" date="2022-08" db="UniProtKB">
        <authorList>
            <consortium name="EnsemblMetazoa"/>
        </authorList>
    </citation>
    <scope>IDENTIFICATION</scope>
    <source>
        <strain evidence="3">05x7-T-G4-1.051#20</strain>
    </source>
</reference>
<accession>A0A8W8ITW8</accession>
<proteinExistence type="predicted"/>
<feature type="region of interest" description="Disordered" evidence="1">
    <location>
        <begin position="1"/>
        <end position="20"/>
    </location>
</feature>
<evidence type="ECO:0000313" key="3">
    <source>
        <dbReference type="EnsemblMetazoa" id="G15660.1:cds"/>
    </source>
</evidence>
<sequence length="69" mass="7382">MMSMNAGQANTVKQMSKSAQQSTHASITGLASIIMAPTLVNVLRDGRGKTVRKILTNVFHPRVITMAAV</sequence>
<organism evidence="3 4">
    <name type="scientific">Magallana gigas</name>
    <name type="common">Pacific oyster</name>
    <name type="synonym">Crassostrea gigas</name>
    <dbReference type="NCBI Taxonomy" id="29159"/>
    <lineage>
        <taxon>Eukaryota</taxon>
        <taxon>Metazoa</taxon>
        <taxon>Spiralia</taxon>
        <taxon>Lophotrochozoa</taxon>
        <taxon>Mollusca</taxon>
        <taxon>Bivalvia</taxon>
        <taxon>Autobranchia</taxon>
        <taxon>Pteriomorphia</taxon>
        <taxon>Ostreida</taxon>
        <taxon>Ostreoidea</taxon>
        <taxon>Ostreidae</taxon>
        <taxon>Magallana</taxon>
    </lineage>
</organism>
<dbReference type="EnsemblMetazoa" id="G15660.1">
    <property type="protein sequence ID" value="G15660.1:cds"/>
    <property type="gene ID" value="G15660"/>
</dbReference>
<evidence type="ECO:0000313" key="4">
    <source>
        <dbReference type="Proteomes" id="UP000005408"/>
    </source>
</evidence>
<keyword evidence="2" id="KW-0812">Transmembrane</keyword>
<keyword evidence="2" id="KW-1133">Transmembrane helix</keyword>
<dbReference type="Proteomes" id="UP000005408">
    <property type="component" value="Unassembled WGS sequence"/>
</dbReference>